<keyword evidence="3" id="KW-1185">Reference proteome</keyword>
<keyword evidence="1" id="KW-1133">Transmembrane helix</keyword>
<dbReference type="InterPro" id="IPR042421">
    <property type="entry name" value="C3orf33-like"/>
</dbReference>
<evidence type="ECO:0000313" key="2">
    <source>
        <dbReference type="EMBL" id="PAV58418.1"/>
    </source>
</evidence>
<dbReference type="Gene3D" id="2.40.50.90">
    <property type="match status" value="1"/>
</dbReference>
<comment type="caution">
    <text evidence="2">The sequence shown here is derived from an EMBL/GenBank/DDBJ whole genome shotgun (WGS) entry which is preliminary data.</text>
</comment>
<dbReference type="OrthoDB" id="6220511at2759"/>
<gene>
    <name evidence="2" type="ORF">WR25_12368</name>
</gene>
<dbReference type="PANTHER" id="PTHR28434:SF1">
    <property type="entry name" value="PROTEIN C3ORF33"/>
    <property type="match status" value="1"/>
</dbReference>
<dbReference type="InterPro" id="IPR035437">
    <property type="entry name" value="SNase_OB-fold_sf"/>
</dbReference>
<reference evidence="2 3" key="1">
    <citation type="journal article" date="2017" name="Curr. Biol.">
        <title>Genome architecture and evolution of a unichromosomal asexual nematode.</title>
        <authorList>
            <person name="Fradin H."/>
            <person name="Zegar C."/>
            <person name="Gutwein M."/>
            <person name="Lucas J."/>
            <person name="Kovtun M."/>
            <person name="Corcoran D."/>
            <person name="Baugh L.R."/>
            <person name="Kiontke K."/>
            <person name="Gunsalus K."/>
            <person name="Fitch D.H."/>
            <person name="Piano F."/>
        </authorList>
    </citation>
    <scope>NUCLEOTIDE SEQUENCE [LARGE SCALE GENOMIC DNA]</scope>
    <source>
        <strain evidence="2">PF1309</strain>
    </source>
</reference>
<dbReference type="GO" id="GO:0005615">
    <property type="term" value="C:extracellular space"/>
    <property type="evidence" value="ECO:0007669"/>
    <property type="project" value="TreeGrafter"/>
</dbReference>
<dbReference type="PANTHER" id="PTHR28434">
    <property type="entry name" value="PROTEIN C3ORF33"/>
    <property type="match status" value="1"/>
</dbReference>
<evidence type="ECO:0008006" key="4">
    <source>
        <dbReference type="Google" id="ProtNLM"/>
    </source>
</evidence>
<accession>A0A2A2J9G6</accession>
<evidence type="ECO:0000313" key="3">
    <source>
        <dbReference type="Proteomes" id="UP000218231"/>
    </source>
</evidence>
<organism evidence="2 3">
    <name type="scientific">Diploscapter pachys</name>
    <dbReference type="NCBI Taxonomy" id="2018661"/>
    <lineage>
        <taxon>Eukaryota</taxon>
        <taxon>Metazoa</taxon>
        <taxon>Ecdysozoa</taxon>
        <taxon>Nematoda</taxon>
        <taxon>Chromadorea</taxon>
        <taxon>Rhabditida</taxon>
        <taxon>Rhabditina</taxon>
        <taxon>Rhabditomorpha</taxon>
        <taxon>Rhabditoidea</taxon>
        <taxon>Rhabditidae</taxon>
        <taxon>Diploscapter</taxon>
    </lineage>
</organism>
<sequence length="313" mass="35152">MGESEAAAVASEALKLGEETHNQSHSPKGISQQTVQMVDPIDKYSAFIVRGTIVGMGIVGVALFLKNSRIFAKFEHVSQIPKDFIRKELELKGKIREVLPDGAFKVEHEPIIKIPFLNRKSKNVGLLKMRLAGVELSKAGQQFITKDLRIDNKPVTFTVIKGSEQSPDEIDAEITLKKNSFSRTNLNLEVVRRGYARVPAVEDPKHLKALQTVPPYARLISRLLLSEKVADRRGIGVWERDTWVESVQSLPSQVLLFNVTRDIIIYGVKFTQQAYAVALIMAGYIASGYRKFAVGVDRITNKYNQVRQRLHKD</sequence>
<dbReference type="Proteomes" id="UP000218231">
    <property type="component" value="Unassembled WGS sequence"/>
</dbReference>
<dbReference type="SUPFAM" id="SSF50199">
    <property type="entry name" value="Staphylococcal nuclease"/>
    <property type="match status" value="1"/>
</dbReference>
<dbReference type="STRING" id="2018661.A0A2A2J9G6"/>
<dbReference type="AlphaFoldDB" id="A0A2A2J9G6"/>
<keyword evidence="1" id="KW-0472">Membrane</keyword>
<protein>
    <recommendedName>
        <fullName evidence="4">TNase-like domain-containing protein</fullName>
    </recommendedName>
</protein>
<evidence type="ECO:0000256" key="1">
    <source>
        <dbReference type="SAM" id="Phobius"/>
    </source>
</evidence>
<proteinExistence type="predicted"/>
<name>A0A2A2J9G6_9BILA</name>
<dbReference type="EMBL" id="LIAE01010581">
    <property type="protein sequence ID" value="PAV58418.1"/>
    <property type="molecule type" value="Genomic_DNA"/>
</dbReference>
<feature type="transmembrane region" description="Helical" evidence="1">
    <location>
        <begin position="44"/>
        <end position="65"/>
    </location>
</feature>
<keyword evidence="1" id="KW-0812">Transmembrane</keyword>